<feature type="domain" description="Reverse transcriptase" evidence="1">
    <location>
        <begin position="58"/>
        <end position="116"/>
    </location>
</feature>
<feature type="non-terminal residue" evidence="2">
    <location>
        <position position="1"/>
    </location>
</feature>
<evidence type="ECO:0000259" key="1">
    <source>
        <dbReference type="Pfam" id="PF00078"/>
    </source>
</evidence>
<dbReference type="PANTHER" id="PTHR33064:SF39">
    <property type="match status" value="1"/>
</dbReference>
<dbReference type="Gene3D" id="3.30.70.270">
    <property type="match status" value="2"/>
</dbReference>
<dbReference type="EMBL" id="QJKJ01001404">
    <property type="protein sequence ID" value="RDY07759.1"/>
    <property type="molecule type" value="Genomic_DNA"/>
</dbReference>
<dbReference type="SUPFAM" id="SSF56672">
    <property type="entry name" value="DNA/RNA polymerases"/>
    <property type="match status" value="1"/>
</dbReference>
<accession>A0A371HYA9</accession>
<comment type="caution">
    <text evidence="2">The sequence shown here is derived from an EMBL/GenBank/DDBJ whole genome shotgun (WGS) entry which is preliminary data.</text>
</comment>
<dbReference type="InterPro" id="IPR051320">
    <property type="entry name" value="Viral_Replic_Matur_Polypro"/>
</dbReference>
<dbReference type="InterPro" id="IPR043128">
    <property type="entry name" value="Rev_trsase/Diguanyl_cyclase"/>
</dbReference>
<dbReference type="OrthoDB" id="6746500at2759"/>
<protein>
    <submittedName>
        <fullName evidence="2">Retrovirus-related Pol polyprotein from transposon 17.6</fullName>
    </submittedName>
</protein>
<organism evidence="2 3">
    <name type="scientific">Mucuna pruriens</name>
    <name type="common">Velvet bean</name>
    <name type="synonym">Dolichos pruriens</name>
    <dbReference type="NCBI Taxonomy" id="157652"/>
    <lineage>
        <taxon>Eukaryota</taxon>
        <taxon>Viridiplantae</taxon>
        <taxon>Streptophyta</taxon>
        <taxon>Embryophyta</taxon>
        <taxon>Tracheophyta</taxon>
        <taxon>Spermatophyta</taxon>
        <taxon>Magnoliopsida</taxon>
        <taxon>eudicotyledons</taxon>
        <taxon>Gunneridae</taxon>
        <taxon>Pentapetalae</taxon>
        <taxon>rosids</taxon>
        <taxon>fabids</taxon>
        <taxon>Fabales</taxon>
        <taxon>Fabaceae</taxon>
        <taxon>Papilionoideae</taxon>
        <taxon>50 kb inversion clade</taxon>
        <taxon>NPAAA clade</taxon>
        <taxon>indigoferoid/millettioid clade</taxon>
        <taxon>Phaseoleae</taxon>
        <taxon>Mucuna</taxon>
    </lineage>
</organism>
<keyword evidence="3" id="KW-1185">Reference proteome</keyword>
<dbReference type="Proteomes" id="UP000257109">
    <property type="component" value="Unassembled WGS sequence"/>
</dbReference>
<reference evidence="2" key="1">
    <citation type="submission" date="2018-05" db="EMBL/GenBank/DDBJ databases">
        <title>Draft genome of Mucuna pruriens seed.</title>
        <authorList>
            <person name="Nnadi N.E."/>
            <person name="Vos R."/>
            <person name="Hasami M.H."/>
            <person name="Devisetty U.K."/>
            <person name="Aguiy J.C."/>
        </authorList>
    </citation>
    <scope>NUCLEOTIDE SEQUENCE [LARGE SCALE GENOMIC DNA]</scope>
    <source>
        <strain evidence="2">JCA_2017</strain>
    </source>
</reference>
<dbReference type="PANTHER" id="PTHR33064">
    <property type="entry name" value="POL PROTEIN"/>
    <property type="match status" value="1"/>
</dbReference>
<evidence type="ECO:0000313" key="3">
    <source>
        <dbReference type="Proteomes" id="UP000257109"/>
    </source>
</evidence>
<proteinExistence type="predicted"/>
<name>A0A371HYA9_MUCPR</name>
<dbReference type="AlphaFoldDB" id="A0A371HYA9"/>
<dbReference type="InterPro" id="IPR043502">
    <property type="entry name" value="DNA/RNA_pol_sf"/>
</dbReference>
<sequence>MEEEAHPIRQQQRRLNPTILDMVKKEVTKLLAAVVPKKSGITIMKNQHDELVPMRIQNSWRDCMEVFMDEFTVYADSFDACLENLSMVLKRCIETNLVLNFEKCHFMVTEGIVLGYLVSNKGIEVDKSKIDIITSRPNPASVREICSFLGHAGFYRRFINNFSKISLPLSKLLQKDVDFEFDQPYVEAFQELKN</sequence>
<evidence type="ECO:0000313" key="2">
    <source>
        <dbReference type="EMBL" id="RDY07759.1"/>
    </source>
</evidence>
<dbReference type="InterPro" id="IPR000477">
    <property type="entry name" value="RT_dom"/>
</dbReference>
<dbReference type="Pfam" id="PF00078">
    <property type="entry name" value="RVT_1"/>
    <property type="match status" value="1"/>
</dbReference>
<gene>
    <name evidence="2" type="primary">pol</name>
    <name evidence="2" type="ORF">CR513_08080</name>
</gene>